<evidence type="ECO:0000256" key="1">
    <source>
        <dbReference type="SAM" id="Coils"/>
    </source>
</evidence>
<keyword evidence="3" id="KW-1185">Reference proteome</keyword>
<dbReference type="Gene3D" id="3.40.50.880">
    <property type="match status" value="1"/>
</dbReference>
<comment type="caution">
    <text evidence="2">The sequence shown here is derived from an EMBL/GenBank/DDBJ whole genome shotgun (WGS) entry which is preliminary data.</text>
</comment>
<dbReference type="Gene3D" id="3.20.20.80">
    <property type="entry name" value="Glycosidases"/>
    <property type="match status" value="1"/>
</dbReference>
<evidence type="ECO:0000313" key="3">
    <source>
        <dbReference type="Proteomes" id="UP001501758"/>
    </source>
</evidence>
<dbReference type="Proteomes" id="UP001501758">
    <property type="component" value="Unassembled WGS sequence"/>
</dbReference>
<proteinExistence type="predicted"/>
<dbReference type="InterPro" id="IPR003476">
    <property type="entry name" value="Glyco_hydro_42"/>
</dbReference>
<dbReference type="SUPFAM" id="SSF51445">
    <property type="entry name" value="(Trans)glycosidases"/>
    <property type="match status" value="1"/>
</dbReference>
<accession>A0ABP3TV72</accession>
<dbReference type="InterPro" id="IPR017853">
    <property type="entry name" value="GH"/>
</dbReference>
<evidence type="ECO:0000313" key="2">
    <source>
        <dbReference type="EMBL" id="GAA0718468.1"/>
    </source>
</evidence>
<organism evidence="2 3">
    <name type="scientific">Aquimarina litoralis</name>
    <dbReference type="NCBI Taxonomy" id="584605"/>
    <lineage>
        <taxon>Bacteria</taxon>
        <taxon>Pseudomonadati</taxon>
        <taxon>Bacteroidota</taxon>
        <taxon>Flavobacteriia</taxon>
        <taxon>Flavobacteriales</taxon>
        <taxon>Flavobacteriaceae</taxon>
        <taxon>Aquimarina</taxon>
    </lineage>
</organism>
<name>A0ABP3TV72_9FLAO</name>
<evidence type="ECO:0008006" key="4">
    <source>
        <dbReference type="Google" id="ProtNLM"/>
    </source>
</evidence>
<dbReference type="PANTHER" id="PTHR36447:SF1">
    <property type="entry name" value="BETA-GALACTOSIDASE GANA"/>
    <property type="match status" value="1"/>
</dbReference>
<dbReference type="InterPro" id="IPR029062">
    <property type="entry name" value="Class_I_gatase-like"/>
</dbReference>
<dbReference type="RefSeq" id="WP_343911870.1">
    <property type="nucleotide sequence ID" value="NZ_BAAAGE010000001.1"/>
</dbReference>
<sequence length="804" mass="92891">MPYFRILIPTIPKALTKYALFILLISFSNCKQEEITYEKEALSKIEILEKLMDKAKSQAIDVTREETTLWFAKEFLKFANWDETNNDAVEKLFGYYEKYETDKVKLADELPDFERKKVIEILDIGIKNLNDLLDGTITRKAAQKIDWQNITVEDNRLVNKGRPIFLHDYFSKTVGAPLTDTNIYNDHLGAIYHTGSHLYEVNKDRPSNPYMLNEDGTFDEKLLSYITEVPDTNIGFLLLWNMGVPDWMKKKEPEIEKGRSLFTGFDVDNPLLREVWSKVIKKTGEVTKGKKVTDLGYILSNEPHWFSEKGHWTYKFLEMNSISSYTLNKFRSWLSEKYKNDIKTLNTNWESNFKSFEKITVEIPMDKAKRGTPLWYDWCRYNMDRGIEWFTFLQNELRSTNPEADTHIKIMAKLFVDDYRSHGIDYEALTELTSMIGDDAKITGGRNYRSKKPEKWEEKYAYYWSELAHSYDFQESVSPNKIHINSEGHFLSTSGWRELDTPIDYVRSSFWLATLHGMDASMSWFWARDADGSPEDRLEGELNFFDPALAGSYAGSANMQPHVVNEVSQVMYDLNSFSEEILALRDQRRPLRLFHSETSAINKKHHMTEHSELYESLYFEGLAIGFATEKIITKQDHSNWDVIAVYKTEFVTDNEFDALQSYLDKGGTIIIDSSNSLSKNEYGQLRNKQLSSSSGKLIYAKENNLGSFKKLAMISVTDNTSKIKLSEDNGSINKSCTWRVTENPKGEGYIMTIINLGKTTSDLKISNDNNTSFSIKNMLNGQELDKSFKLSSKGVLLLHISESK</sequence>
<keyword evidence="1" id="KW-0175">Coiled coil</keyword>
<reference evidence="3" key="1">
    <citation type="journal article" date="2019" name="Int. J. Syst. Evol. Microbiol.">
        <title>The Global Catalogue of Microorganisms (GCM) 10K type strain sequencing project: providing services to taxonomists for standard genome sequencing and annotation.</title>
        <authorList>
            <consortium name="The Broad Institute Genomics Platform"/>
            <consortium name="The Broad Institute Genome Sequencing Center for Infectious Disease"/>
            <person name="Wu L."/>
            <person name="Ma J."/>
        </authorList>
    </citation>
    <scope>NUCLEOTIDE SEQUENCE [LARGE SCALE GENOMIC DNA]</scope>
    <source>
        <strain evidence="3">JCM 15974</strain>
    </source>
</reference>
<dbReference type="PANTHER" id="PTHR36447">
    <property type="entry name" value="BETA-GALACTOSIDASE GANA"/>
    <property type="match status" value="1"/>
</dbReference>
<protein>
    <recommendedName>
        <fullName evidence="4">Beta-galactosidase</fullName>
    </recommendedName>
</protein>
<gene>
    <name evidence="2" type="ORF">GCM10009430_16650</name>
</gene>
<feature type="coiled-coil region" evidence="1">
    <location>
        <begin position="38"/>
        <end position="65"/>
    </location>
</feature>
<dbReference type="EMBL" id="BAAAGE010000001">
    <property type="protein sequence ID" value="GAA0718468.1"/>
    <property type="molecule type" value="Genomic_DNA"/>
</dbReference>